<dbReference type="InterPro" id="IPR001958">
    <property type="entry name" value="Tet-R_TetA/multi-R_MdtG-like"/>
</dbReference>
<evidence type="ECO:0000313" key="10">
    <source>
        <dbReference type="Proteomes" id="UP000078561"/>
    </source>
</evidence>
<dbReference type="InParanoid" id="A0A163M7Q6"/>
<accession>A0A163M7Q6</accession>
<keyword evidence="10" id="KW-1185">Reference proteome</keyword>
<dbReference type="SUPFAM" id="SSF103473">
    <property type="entry name" value="MFS general substrate transporter"/>
    <property type="match status" value="1"/>
</dbReference>
<feature type="domain" description="Major facilitator superfamily (MFS) profile" evidence="8">
    <location>
        <begin position="92"/>
        <end position="583"/>
    </location>
</feature>
<dbReference type="PROSITE" id="PS50850">
    <property type="entry name" value="MFS"/>
    <property type="match status" value="1"/>
</dbReference>
<feature type="transmembrane region" description="Helical" evidence="7">
    <location>
        <begin position="485"/>
        <end position="507"/>
    </location>
</feature>
<protein>
    <recommendedName>
        <fullName evidence="8">Major facilitator superfamily (MFS) profile domain-containing protein</fullName>
    </recommendedName>
</protein>
<feature type="transmembrane region" description="Helical" evidence="7">
    <location>
        <begin position="414"/>
        <end position="433"/>
    </location>
</feature>
<evidence type="ECO:0000256" key="3">
    <source>
        <dbReference type="ARBA" id="ARBA00022692"/>
    </source>
</evidence>
<dbReference type="OrthoDB" id="419616at2759"/>
<reference evidence="9" key="1">
    <citation type="submission" date="2016-04" db="EMBL/GenBank/DDBJ databases">
        <authorList>
            <person name="Evans L.H."/>
            <person name="Alamgir A."/>
            <person name="Owens N."/>
            <person name="Weber N.D."/>
            <person name="Virtaneva K."/>
            <person name="Barbian K."/>
            <person name="Babar A."/>
            <person name="Rosenke K."/>
        </authorList>
    </citation>
    <scope>NUCLEOTIDE SEQUENCE [LARGE SCALE GENOMIC DNA]</scope>
    <source>
        <strain evidence="9">CBS 101.48</strain>
    </source>
</reference>
<feature type="region of interest" description="Disordered" evidence="6">
    <location>
        <begin position="1"/>
        <end position="82"/>
    </location>
</feature>
<feature type="transmembrane region" description="Helical" evidence="7">
    <location>
        <begin position="440"/>
        <end position="457"/>
    </location>
</feature>
<feature type="compositionally biased region" description="Polar residues" evidence="6">
    <location>
        <begin position="1"/>
        <end position="22"/>
    </location>
</feature>
<dbReference type="GO" id="GO:0016020">
    <property type="term" value="C:membrane"/>
    <property type="evidence" value="ECO:0007669"/>
    <property type="project" value="UniProtKB-SubCell"/>
</dbReference>
<dbReference type="GO" id="GO:0022857">
    <property type="term" value="F:transmembrane transporter activity"/>
    <property type="evidence" value="ECO:0007669"/>
    <property type="project" value="InterPro"/>
</dbReference>
<dbReference type="PANTHER" id="PTHR23504:SF15">
    <property type="entry name" value="MAJOR FACILITATOR SUPERFAMILY (MFS) PROFILE DOMAIN-CONTAINING PROTEIN"/>
    <property type="match status" value="1"/>
</dbReference>
<evidence type="ECO:0000256" key="7">
    <source>
        <dbReference type="SAM" id="Phobius"/>
    </source>
</evidence>
<feature type="transmembrane region" description="Helical" evidence="7">
    <location>
        <begin position="130"/>
        <end position="152"/>
    </location>
</feature>
<dbReference type="OMA" id="FAWSITS"/>
<evidence type="ECO:0000259" key="8">
    <source>
        <dbReference type="PROSITE" id="PS50850"/>
    </source>
</evidence>
<dbReference type="InterPro" id="IPR036259">
    <property type="entry name" value="MFS_trans_sf"/>
</dbReference>
<feature type="transmembrane region" description="Helical" evidence="7">
    <location>
        <begin position="94"/>
        <end position="118"/>
    </location>
</feature>
<sequence>MNVQQNELSKSYAESLSSYLNDDNNEDEVYNFDPHQRRPSYRSTDMSIASPYRPTPSIASNHRLPPPPSSTNSDSDEESLMNHQATPLPKLQMFIISIMLFSDPLTSTILLPFIYFMIKDFHLSDDEKEIGTYAGWITSIFFLAQFCTAILWGRFSDRRGRRPVLLIGLIGNSISSCLFGLSQNLWWAIASRALCGIMNGNGGVARSMICEITDSTNRAKAFSIFGFCWGIGMIGPALGMYDSIICALYAQKSQSTHVPFGIIGGFLCKPAEHFPSVFGDIQFFIDFPYFLPCFISSLGSLVGFGIGFLYLQESNPVVIAKRQEQTDKASGYATNGGDNESTPLLSTPTPPVKKSSTHPFLAFKSVGRNSAVTILAYSIFAFHAMVFDEVLPLYFSSPTDVGGLGSTAPELAKILSVCGLWQLIGQFYLFPWINKRYDTLGMTRASLLLFFVSYALFPELTTYKDWLAHHVASETSGSGLYLLRAGYLVLLLLRVFGNCLAFTGLMVMTSNSAGPGMLGTINGLLQSCLSLVRAFGPTVGGTLWSFSLKYNVYPFDRHLVYYLIAFLALVNYFQSFCIPRSLALGGKRR</sequence>
<dbReference type="InterPro" id="IPR011701">
    <property type="entry name" value="MFS"/>
</dbReference>
<evidence type="ECO:0000256" key="5">
    <source>
        <dbReference type="ARBA" id="ARBA00023136"/>
    </source>
</evidence>
<name>A0A163M7Q6_ABSGL</name>
<gene>
    <name evidence="9" type="primary">ABSGL_07892.1 scaffold 9181</name>
</gene>
<keyword evidence="3 7" id="KW-0812">Transmembrane</keyword>
<dbReference type="Proteomes" id="UP000078561">
    <property type="component" value="Unassembled WGS sequence"/>
</dbReference>
<feature type="transmembrane region" description="Helical" evidence="7">
    <location>
        <begin position="374"/>
        <end position="394"/>
    </location>
</feature>
<dbReference type="Pfam" id="PF07690">
    <property type="entry name" value="MFS_1"/>
    <property type="match status" value="2"/>
</dbReference>
<dbReference type="Gene3D" id="1.20.1250.20">
    <property type="entry name" value="MFS general substrate transporter like domains"/>
    <property type="match status" value="1"/>
</dbReference>
<keyword evidence="4 7" id="KW-1133">Transmembrane helix</keyword>
<feature type="transmembrane region" description="Helical" evidence="7">
    <location>
        <begin position="221"/>
        <end position="250"/>
    </location>
</feature>
<proteinExistence type="predicted"/>
<comment type="subcellular location">
    <subcellularLocation>
        <location evidence="1">Membrane</location>
        <topology evidence="1">Multi-pass membrane protein</topology>
    </subcellularLocation>
</comment>
<evidence type="ECO:0000256" key="1">
    <source>
        <dbReference type="ARBA" id="ARBA00004141"/>
    </source>
</evidence>
<dbReference type="CDD" id="cd17330">
    <property type="entry name" value="MFS_SLC46_TetA_like"/>
    <property type="match status" value="1"/>
</dbReference>
<keyword evidence="2" id="KW-0813">Transport</keyword>
<dbReference type="InterPro" id="IPR020846">
    <property type="entry name" value="MFS_dom"/>
</dbReference>
<evidence type="ECO:0000256" key="4">
    <source>
        <dbReference type="ARBA" id="ARBA00022989"/>
    </source>
</evidence>
<dbReference type="PRINTS" id="PR01035">
    <property type="entry name" value="TCRTETA"/>
</dbReference>
<evidence type="ECO:0000256" key="2">
    <source>
        <dbReference type="ARBA" id="ARBA00022448"/>
    </source>
</evidence>
<feature type="region of interest" description="Disordered" evidence="6">
    <location>
        <begin position="329"/>
        <end position="353"/>
    </location>
</feature>
<organism evidence="9">
    <name type="scientific">Absidia glauca</name>
    <name type="common">Pin mould</name>
    <dbReference type="NCBI Taxonomy" id="4829"/>
    <lineage>
        <taxon>Eukaryota</taxon>
        <taxon>Fungi</taxon>
        <taxon>Fungi incertae sedis</taxon>
        <taxon>Mucoromycota</taxon>
        <taxon>Mucoromycotina</taxon>
        <taxon>Mucoromycetes</taxon>
        <taxon>Mucorales</taxon>
        <taxon>Cunninghamellaceae</taxon>
        <taxon>Absidia</taxon>
    </lineage>
</organism>
<feature type="transmembrane region" description="Helical" evidence="7">
    <location>
        <begin position="559"/>
        <end position="579"/>
    </location>
</feature>
<evidence type="ECO:0000256" key="6">
    <source>
        <dbReference type="SAM" id="MobiDB-lite"/>
    </source>
</evidence>
<dbReference type="EMBL" id="LT553674">
    <property type="protein sequence ID" value="SAM02129.1"/>
    <property type="molecule type" value="Genomic_DNA"/>
</dbReference>
<dbReference type="PANTHER" id="PTHR23504">
    <property type="entry name" value="MAJOR FACILITATOR SUPERFAMILY DOMAIN-CONTAINING PROTEIN 10"/>
    <property type="match status" value="1"/>
</dbReference>
<evidence type="ECO:0000313" key="9">
    <source>
        <dbReference type="EMBL" id="SAM02129.1"/>
    </source>
</evidence>
<dbReference type="AlphaFoldDB" id="A0A163M7Q6"/>
<feature type="transmembrane region" description="Helical" evidence="7">
    <location>
        <begin position="289"/>
        <end position="311"/>
    </location>
</feature>
<keyword evidence="5 7" id="KW-0472">Membrane</keyword>